<gene>
    <name evidence="7" type="primary">aroK</name>
    <name evidence="8" type="ORF">Q4521_10685</name>
</gene>
<dbReference type="InterPro" id="IPR027417">
    <property type="entry name" value="P-loop_NTPase"/>
</dbReference>
<comment type="cofactor">
    <cofactor evidence="7">
        <name>Mg(2+)</name>
        <dbReference type="ChEBI" id="CHEBI:18420"/>
    </cofactor>
    <text evidence="7">Binds 1 Mg(2+) ion per subunit.</text>
</comment>
<dbReference type="EMBL" id="JAUOPB010000007">
    <property type="protein sequence ID" value="MDO6422940.1"/>
    <property type="molecule type" value="Genomic_DNA"/>
</dbReference>
<dbReference type="EC" id="2.7.1.71" evidence="7"/>
<dbReference type="PANTHER" id="PTHR21087:SF16">
    <property type="entry name" value="SHIKIMATE KINASE 1, CHLOROPLASTIC"/>
    <property type="match status" value="1"/>
</dbReference>
<keyword evidence="2 7" id="KW-0808">Transferase</keyword>
<dbReference type="RefSeq" id="WP_011467712.1">
    <property type="nucleotide sequence ID" value="NZ_JAHKPP010000006.1"/>
</dbReference>
<reference evidence="8" key="1">
    <citation type="submission" date="2023-07" db="EMBL/GenBank/DDBJ databases">
        <title>Genome content predicts the carbon catabolic preferences of heterotrophic bacteria.</title>
        <authorList>
            <person name="Gralka M."/>
        </authorList>
    </citation>
    <scope>NUCLEOTIDE SEQUENCE</scope>
    <source>
        <strain evidence="8">I3M17_2</strain>
    </source>
</reference>
<comment type="subcellular location">
    <subcellularLocation>
        <location evidence="7">Cytoplasm</location>
    </subcellularLocation>
</comment>
<evidence type="ECO:0000313" key="8">
    <source>
        <dbReference type="EMBL" id="MDO6422940.1"/>
    </source>
</evidence>
<evidence type="ECO:0000313" key="9">
    <source>
        <dbReference type="Proteomes" id="UP001169760"/>
    </source>
</evidence>
<dbReference type="InterPro" id="IPR031322">
    <property type="entry name" value="Shikimate/glucono_kinase"/>
</dbReference>
<keyword evidence="6 7" id="KW-0057">Aromatic amino acid biosynthesis</keyword>
<dbReference type="InterPro" id="IPR000623">
    <property type="entry name" value="Shikimate_kinase/TSH1"/>
</dbReference>
<dbReference type="Proteomes" id="UP001169760">
    <property type="component" value="Unassembled WGS sequence"/>
</dbReference>
<keyword evidence="7" id="KW-0963">Cytoplasm</keyword>
<evidence type="ECO:0000256" key="6">
    <source>
        <dbReference type="ARBA" id="ARBA00023141"/>
    </source>
</evidence>
<protein>
    <recommendedName>
        <fullName evidence="7">Shikimate kinase</fullName>
        <shortName evidence="7">SK</shortName>
        <ecNumber evidence="7">2.7.1.71</ecNumber>
    </recommendedName>
</protein>
<feature type="binding site" evidence="7">
    <location>
        <begin position="14"/>
        <end position="19"/>
    </location>
    <ligand>
        <name>ATP</name>
        <dbReference type="ChEBI" id="CHEBI:30616"/>
    </ligand>
</feature>
<evidence type="ECO:0000256" key="2">
    <source>
        <dbReference type="ARBA" id="ARBA00022679"/>
    </source>
</evidence>
<keyword evidence="3 7" id="KW-0547">Nucleotide-binding</keyword>
<dbReference type="GO" id="GO:0009073">
    <property type="term" value="P:aromatic amino acid family biosynthetic process"/>
    <property type="evidence" value="ECO:0007669"/>
    <property type="project" value="UniProtKB-KW"/>
</dbReference>
<evidence type="ECO:0000256" key="5">
    <source>
        <dbReference type="ARBA" id="ARBA00022840"/>
    </source>
</evidence>
<sequence length="171" mass="18704">MQKNDSITLIGMPGAGKSTLGVQLAKTLAKQFVDTDLLIQQAVGMSLQQYLEENGYLALREQEQQVLLSANLTNAVVSTGGSAVYSEQGMARLQKLGPCIYLQVSFQTMQHRVTNASSRGLAVAEGTTLKDLYTERLPLYERWATHTVNCDEQSQAAILQKIEQLLLNSVG</sequence>
<keyword evidence="7" id="KW-0460">Magnesium</keyword>
<dbReference type="GO" id="GO:0000287">
    <property type="term" value="F:magnesium ion binding"/>
    <property type="evidence" value="ECO:0007669"/>
    <property type="project" value="UniProtKB-UniRule"/>
</dbReference>
<feature type="binding site" evidence="7">
    <location>
        <position position="60"/>
    </location>
    <ligand>
        <name>substrate</name>
    </ligand>
</feature>
<comment type="caution">
    <text evidence="8">The sequence shown here is derived from an EMBL/GenBank/DDBJ whole genome shotgun (WGS) entry which is preliminary data.</text>
</comment>
<feature type="binding site" evidence="7">
    <location>
        <position position="81"/>
    </location>
    <ligand>
        <name>substrate</name>
    </ligand>
</feature>
<feature type="binding site" evidence="7">
    <location>
        <position position="18"/>
    </location>
    <ligand>
        <name>Mg(2+)</name>
        <dbReference type="ChEBI" id="CHEBI:18420"/>
    </ligand>
</feature>
<dbReference type="PRINTS" id="PR01100">
    <property type="entry name" value="SHIKIMTKNASE"/>
</dbReference>
<dbReference type="GO" id="GO:0008652">
    <property type="term" value="P:amino acid biosynthetic process"/>
    <property type="evidence" value="ECO:0007669"/>
    <property type="project" value="UniProtKB-KW"/>
</dbReference>
<proteinExistence type="inferred from homology"/>
<comment type="function">
    <text evidence="7">Catalyzes the specific phosphorylation of the 3-hydroxyl group of shikimic acid using ATP as a cosubstrate.</text>
</comment>
<keyword evidence="1 7" id="KW-0028">Amino-acid biosynthesis</keyword>
<keyword evidence="5 7" id="KW-0067">ATP-binding</keyword>
<keyword evidence="4 7" id="KW-0418">Kinase</keyword>
<dbReference type="GO" id="GO:0004765">
    <property type="term" value="F:shikimate kinase activity"/>
    <property type="evidence" value="ECO:0007669"/>
    <property type="project" value="UniProtKB-UniRule"/>
</dbReference>
<dbReference type="AlphaFoldDB" id="A0AAW7X528"/>
<evidence type="ECO:0000256" key="7">
    <source>
        <dbReference type="HAMAP-Rule" id="MF_00109"/>
    </source>
</evidence>
<comment type="subunit">
    <text evidence="7">Monomer.</text>
</comment>
<comment type="catalytic activity">
    <reaction evidence="7">
        <text>shikimate + ATP = 3-phosphoshikimate + ADP + H(+)</text>
        <dbReference type="Rhea" id="RHEA:13121"/>
        <dbReference type="ChEBI" id="CHEBI:15378"/>
        <dbReference type="ChEBI" id="CHEBI:30616"/>
        <dbReference type="ChEBI" id="CHEBI:36208"/>
        <dbReference type="ChEBI" id="CHEBI:145989"/>
        <dbReference type="ChEBI" id="CHEBI:456216"/>
        <dbReference type="EC" id="2.7.1.71"/>
    </reaction>
</comment>
<name>A0AAW7X528_9GAMM</name>
<dbReference type="GeneID" id="98612908"/>
<dbReference type="Gene3D" id="3.40.50.300">
    <property type="entry name" value="P-loop containing nucleotide triphosphate hydrolases"/>
    <property type="match status" value="1"/>
</dbReference>
<dbReference type="SUPFAM" id="SSF52540">
    <property type="entry name" value="P-loop containing nucleoside triphosphate hydrolases"/>
    <property type="match status" value="1"/>
</dbReference>
<dbReference type="Pfam" id="PF01202">
    <property type="entry name" value="SKI"/>
    <property type="match status" value="1"/>
</dbReference>
<comment type="similarity">
    <text evidence="7">Belongs to the shikimate kinase family.</text>
</comment>
<evidence type="ECO:0000256" key="1">
    <source>
        <dbReference type="ARBA" id="ARBA00022605"/>
    </source>
</evidence>
<feature type="binding site" evidence="7">
    <location>
        <position position="36"/>
    </location>
    <ligand>
        <name>substrate</name>
    </ligand>
</feature>
<evidence type="ECO:0000256" key="3">
    <source>
        <dbReference type="ARBA" id="ARBA00022741"/>
    </source>
</evidence>
<dbReference type="PANTHER" id="PTHR21087">
    <property type="entry name" value="SHIKIMATE KINASE"/>
    <property type="match status" value="1"/>
</dbReference>
<accession>A0AAW7X528</accession>
<dbReference type="GO" id="GO:0005829">
    <property type="term" value="C:cytosol"/>
    <property type="evidence" value="ECO:0007669"/>
    <property type="project" value="TreeGrafter"/>
</dbReference>
<evidence type="ECO:0000256" key="4">
    <source>
        <dbReference type="ARBA" id="ARBA00022777"/>
    </source>
</evidence>
<comment type="pathway">
    <text evidence="7">Metabolic intermediate biosynthesis; chorismate biosynthesis; chorismate from D-erythrose 4-phosphate and phosphoenolpyruvate: step 5/7.</text>
</comment>
<dbReference type="HAMAP" id="MF_00109">
    <property type="entry name" value="Shikimate_kinase"/>
    <property type="match status" value="1"/>
</dbReference>
<feature type="binding site" evidence="7">
    <location>
        <position position="119"/>
    </location>
    <ligand>
        <name>ATP</name>
        <dbReference type="ChEBI" id="CHEBI:30616"/>
    </ligand>
</feature>
<dbReference type="GO" id="GO:0005524">
    <property type="term" value="F:ATP binding"/>
    <property type="evidence" value="ECO:0007669"/>
    <property type="project" value="UniProtKB-UniRule"/>
</dbReference>
<feature type="binding site" evidence="7">
    <location>
        <position position="136"/>
    </location>
    <ligand>
        <name>substrate</name>
    </ligand>
</feature>
<keyword evidence="7" id="KW-0479">Metal-binding</keyword>
<organism evidence="8 9">
    <name type="scientific">Saccharophagus degradans</name>
    <dbReference type="NCBI Taxonomy" id="86304"/>
    <lineage>
        <taxon>Bacteria</taxon>
        <taxon>Pseudomonadati</taxon>
        <taxon>Pseudomonadota</taxon>
        <taxon>Gammaproteobacteria</taxon>
        <taxon>Cellvibrionales</taxon>
        <taxon>Cellvibrionaceae</taxon>
        <taxon>Saccharophagus</taxon>
    </lineage>
</organism>
<feature type="binding site" evidence="7">
    <location>
        <position position="153"/>
    </location>
    <ligand>
        <name>ATP</name>
        <dbReference type="ChEBI" id="CHEBI:30616"/>
    </ligand>
</feature>
<dbReference type="GO" id="GO:0009423">
    <property type="term" value="P:chorismate biosynthetic process"/>
    <property type="evidence" value="ECO:0007669"/>
    <property type="project" value="UniProtKB-UniRule"/>
</dbReference>
<dbReference type="CDD" id="cd00464">
    <property type="entry name" value="SK"/>
    <property type="match status" value="1"/>
</dbReference>